<sequence>KAQIDVKVEEIYGPEACDGAAGAATAQVRKELRDREAARVERTRKRKAWRETEFANELGNVEREEKRLRTAEREKDAADRAKEATELQEKSEQEQAVAKMEEAGIVPSAAMLHPEGRKLVELVNRVQAEPRADLFKMEIDVNYLRTEK</sequence>
<name>A0ABN9RFI5_9DINO</name>
<proteinExistence type="predicted"/>
<dbReference type="EMBL" id="CAUYUJ010006562">
    <property type="protein sequence ID" value="CAK0817806.1"/>
    <property type="molecule type" value="Genomic_DNA"/>
</dbReference>
<protein>
    <submittedName>
        <fullName evidence="2">Uncharacterized protein</fullName>
    </submittedName>
</protein>
<feature type="region of interest" description="Disordered" evidence="1">
    <location>
        <begin position="64"/>
        <end position="102"/>
    </location>
</feature>
<feature type="non-terminal residue" evidence="2">
    <location>
        <position position="1"/>
    </location>
</feature>
<evidence type="ECO:0000256" key="1">
    <source>
        <dbReference type="SAM" id="MobiDB-lite"/>
    </source>
</evidence>
<feature type="compositionally biased region" description="Basic and acidic residues" evidence="1">
    <location>
        <begin position="64"/>
        <end position="93"/>
    </location>
</feature>
<reference evidence="2" key="1">
    <citation type="submission" date="2023-10" db="EMBL/GenBank/DDBJ databases">
        <authorList>
            <person name="Chen Y."/>
            <person name="Shah S."/>
            <person name="Dougan E. K."/>
            <person name="Thang M."/>
            <person name="Chan C."/>
        </authorList>
    </citation>
    <scope>NUCLEOTIDE SEQUENCE [LARGE SCALE GENOMIC DNA]</scope>
</reference>
<accession>A0ABN9RFI5</accession>
<evidence type="ECO:0000313" key="3">
    <source>
        <dbReference type="Proteomes" id="UP001189429"/>
    </source>
</evidence>
<comment type="caution">
    <text evidence="2">The sequence shown here is derived from an EMBL/GenBank/DDBJ whole genome shotgun (WGS) entry which is preliminary data.</text>
</comment>
<evidence type="ECO:0000313" key="2">
    <source>
        <dbReference type="EMBL" id="CAK0817806.1"/>
    </source>
</evidence>
<keyword evidence="3" id="KW-1185">Reference proteome</keyword>
<dbReference type="Proteomes" id="UP001189429">
    <property type="component" value="Unassembled WGS sequence"/>
</dbReference>
<gene>
    <name evidence="2" type="ORF">PCOR1329_LOCUS20296</name>
</gene>
<feature type="non-terminal residue" evidence="2">
    <location>
        <position position="148"/>
    </location>
</feature>
<organism evidence="2 3">
    <name type="scientific">Prorocentrum cordatum</name>
    <dbReference type="NCBI Taxonomy" id="2364126"/>
    <lineage>
        <taxon>Eukaryota</taxon>
        <taxon>Sar</taxon>
        <taxon>Alveolata</taxon>
        <taxon>Dinophyceae</taxon>
        <taxon>Prorocentrales</taxon>
        <taxon>Prorocentraceae</taxon>
        <taxon>Prorocentrum</taxon>
    </lineage>
</organism>